<name>A0A3Q9NYI4_BREAU</name>
<dbReference type="Gene3D" id="1.20.1560.10">
    <property type="entry name" value="ABC transporter type 1, transmembrane domain"/>
    <property type="match status" value="1"/>
</dbReference>
<dbReference type="Pfam" id="PF00005">
    <property type="entry name" value="ABC_tran"/>
    <property type="match status" value="1"/>
</dbReference>
<dbReference type="InterPro" id="IPR027417">
    <property type="entry name" value="P-loop_NTPase"/>
</dbReference>
<evidence type="ECO:0000256" key="1">
    <source>
        <dbReference type="ARBA" id="ARBA00004651"/>
    </source>
</evidence>
<evidence type="ECO:0000259" key="7">
    <source>
        <dbReference type="PROSITE" id="PS50893"/>
    </source>
</evidence>
<keyword evidence="9" id="KW-0547">Nucleotide-binding</keyword>
<dbReference type="PROSITE" id="PS00211">
    <property type="entry name" value="ABC_TRANSPORTER_1"/>
    <property type="match status" value="1"/>
</dbReference>
<sequence length="623" mass="65956">MNFRFTDNHDQHRRPNALPQLPTWFEAPEEAPSEELIRIHPSTSAPGLGWAIIRSARWFALAGAVLLVLFNVANMLLPVALGRTIDEGIAPLTNGSPWEDTVPRFLFWLGAIACLYVVMNLTFRFGGRLGWYGVQRAQYELSAKILDRILDPRGFGDRSRMPGELLAVTTLDVRRACLALYVAVYPIGELVGILVAAVSLFLIHPALGFGVVIGAPALLVIMSVASRPLQRRSVSEQERTADATGAATDLVAGYRILAGIHAQPFAEQRFRRLSQAALRGTLSARTALSGFEGTTTIFTGLFAAAVTAGAAFLAFGGQISIGGLVTAAGLAQTMMYPLRSLIGQAGSFWAMAMASASRVLDLLHSPHRNDALGTRTVPRHTDGPGAGRDTADTAARPPEVRFDRVPLPAGEFSATVGPGTFAVLDLSAADAHALSDALSYRSPLGPDSPSSSIAIAGQPMDILDPEAVRSIVLAAPHDADLFEGSLLDNVRVGADSAASTGADGDDEGRRRAEDALGTAGCRPLVSELAEGYDTVLGDSGMGLSGGQRQRVALARAIAVDPPVLVLHEPCNSLDPVTEAQVAADLKARRAGRTTIVLTSSPLFAQCADLRISGRHTTQNEERS</sequence>
<dbReference type="InterPro" id="IPR011527">
    <property type="entry name" value="ABC1_TM_dom"/>
</dbReference>
<dbReference type="GO" id="GO:0005886">
    <property type="term" value="C:plasma membrane"/>
    <property type="evidence" value="ECO:0007669"/>
    <property type="project" value="UniProtKB-SubCell"/>
</dbReference>
<dbReference type="EMBL" id="CP025334">
    <property type="protein sequence ID" value="AZT97663.1"/>
    <property type="molecule type" value="Genomic_DNA"/>
</dbReference>
<organism evidence="9 10">
    <name type="scientific">Brevibacterium aurantiacum</name>
    <dbReference type="NCBI Taxonomy" id="273384"/>
    <lineage>
        <taxon>Bacteria</taxon>
        <taxon>Bacillati</taxon>
        <taxon>Actinomycetota</taxon>
        <taxon>Actinomycetes</taxon>
        <taxon>Micrococcales</taxon>
        <taxon>Brevibacteriaceae</taxon>
        <taxon>Brevibacterium</taxon>
    </lineage>
</organism>
<dbReference type="SUPFAM" id="SSF90123">
    <property type="entry name" value="ABC transporter transmembrane region"/>
    <property type="match status" value="1"/>
</dbReference>
<proteinExistence type="predicted"/>
<evidence type="ECO:0000256" key="5">
    <source>
        <dbReference type="SAM" id="MobiDB-lite"/>
    </source>
</evidence>
<feature type="transmembrane region" description="Helical" evidence="6">
    <location>
        <begin position="297"/>
        <end position="321"/>
    </location>
</feature>
<feature type="transmembrane region" description="Helical" evidence="6">
    <location>
        <begin position="58"/>
        <end position="85"/>
    </location>
</feature>
<evidence type="ECO:0000256" key="3">
    <source>
        <dbReference type="ARBA" id="ARBA00022989"/>
    </source>
</evidence>
<keyword evidence="3 6" id="KW-1133">Transmembrane helix</keyword>
<dbReference type="Pfam" id="PF00664">
    <property type="entry name" value="ABC_membrane"/>
    <property type="match status" value="1"/>
</dbReference>
<dbReference type="InterPro" id="IPR003439">
    <property type="entry name" value="ABC_transporter-like_ATP-bd"/>
</dbReference>
<feature type="domain" description="ABC transporter" evidence="7">
    <location>
        <begin position="372"/>
        <end position="623"/>
    </location>
</feature>
<dbReference type="PANTHER" id="PTHR43394:SF1">
    <property type="entry name" value="ATP-BINDING CASSETTE SUB-FAMILY B MEMBER 10, MITOCHONDRIAL"/>
    <property type="match status" value="1"/>
</dbReference>
<feature type="transmembrane region" description="Helical" evidence="6">
    <location>
        <begin position="105"/>
        <end position="123"/>
    </location>
</feature>
<dbReference type="AlphaFoldDB" id="A0A3Q9NYI4"/>
<reference evidence="9 10" key="1">
    <citation type="submission" date="2017-12" db="EMBL/GenBank/DDBJ databases">
        <authorList>
            <person name="Levesque S."/>
        </authorList>
    </citation>
    <scope>NUCLEOTIDE SEQUENCE [LARGE SCALE GENOMIC DNA]</scope>
    <source>
        <strain evidence="9 10">SMQ-1420</strain>
    </source>
</reference>
<dbReference type="GO" id="GO:0005524">
    <property type="term" value="F:ATP binding"/>
    <property type="evidence" value="ECO:0007669"/>
    <property type="project" value="UniProtKB-KW"/>
</dbReference>
<dbReference type="GO" id="GO:0015421">
    <property type="term" value="F:ABC-type oligopeptide transporter activity"/>
    <property type="evidence" value="ECO:0007669"/>
    <property type="project" value="TreeGrafter"/>
</dbReference>
<dbReference type="InterPro" id="IPR017871">
    <property type="entry name" value="ABC_transporter-like_CS"/>
</dbReference>
<evidence type="ECO:0000313" key="9">
    <source>
        <dbReference type="EMBL" id="AZT97663.1"/>
    </source>
</evidence>
<dbReference type="PROSITE" id="PS50929">
    <property type="entry name" value="ABC_TM1F"/>
    <property type="match status" value="1"/>
</dbReference>
<reference evidence="9 10" key="2">
    <citation type="submission" date="2019-01" db="EMBL/GenBank/DDBJ databases">
        <title>Comparative genomic analysis of Brevibacterium aurantiacum sheds light on its evolution and its adaptation to smear-ripened cheeses.</title>
        <authorList>
            <person name="Moineau S."/>
        </authorList>
    </citation>
    <scope>NUCLEOTIDE SEQUENCE [LARGE SCALE GENOMIC DNA]</scope>
    <source>
        <strain evidence="9 10">SMQ-1420</strain>
    </source>
</reference>
<evidence type="ECO:0000259" key="8">
    <source>
        <dbReference type="PROSITE" id="PS50929"/>
    </source>
</evidence>
<comment type="subcellular location">
    <subcellularLocation>
        <location evidence="1">Cell membrane</location>
        <topology evidence="1">Multi-pass membrane protein</topology>
    </subcellularLocation>
</comment>
<dbReference type="PROSITE" id="PS50893">
    <property type="entry name" value="ABC_TRANSPORTER_2"/>
    <property type="match status" value="1"/>
</dbReference>
<dbReference type="Proteomes" id="UP000282731">
    <property type="component" value="Chromosome"/>
</dbReference>
<accession>A0A3Q9NYI4</accession>
<evidence type="ECO:0000256" key="4">
    <source>
        <dbReference type="ARBA" id="ARBA00023136"/>
    </source>
</evidence>
<dbReference type="InterPro" id="IPR039421">
    <property type="entry name" value="Type_1_exporter"/>
</dbReference>
<feature type="transmembrane region" description="Helical" evidence="6">
    <location>
        <begin position="178"/>
        <end position="201"/>
    </location>
</feature>
<dbReference type="PANTHER" id="PTHR43394">
    <property type="entry name" value="ATP-DEPENDENT PERMEASE MDL1, MITOCHONDRIAL"/>
    <property type="match status" value="1"/>
</dbReference>
<dbReference type="GO" id="GO:0016887">
    <property type="term" value="F:ATP hydrolysis activity"/>
    <property type="evidence" value="ECO:0007669"/>
    <property type="project" value="InterPro"/>
</dbReference>
<keyword evidence="9" id="KW-0067">ATP-binding</keyword>
<feature type="region of interest" description="Disordered" evidence="5">
    <location>
        <begin position="371"/>
        <end position="399"/>
    </location>
</feature>
<dbReference type="SUPFAM" id="SSF52540">
    <property type="entry name" value="P-loop containing nucleoside triphosphate hydrolases"/>
    <property type="match status" value="1"/>
</dbReference>
<dbReference type="Gene3D" id="3.40.50.300">
    <property type="entry name" value="P-loop containing nucleotide triphosphate hydrolases"/>
    <property type="match status" value="1"/>
</dbReference>
<evidence type="ECO:0000313" key="10">
    <source>
        <dbReference type="Proteomes" id="UP000282731"/>
    </source>
</evidence>
<keyword evidence="4 6" id="KW-0472">Membrane</keyword>
<evidence type="ECO:0000256" key="2">
    <source>
        <dbReference type="ARBA" id="ARBA00022692"/>
    </source>
</evidence>
<protein>
    <submittedName>
        <fullName evidence="9">ABC transporter ATP-binding protein</fullName>
    </submittedName>
</protein>
<evidence type="ECO:0000256" key="6">
    <source>
        <dbReference type="SAM" id="Phobius"/>
    </source>
</evidence>
<dbReference type="InterPro" id="IPR036640">
    <property type="entry name" value="ABC1_TM_sf"/>
</dbReference>
<dbReference type="CDD" id="cd07346">
    <property type="entry name" value="ABC_6TM_exporters"/>
    <property type="match status" value="1"/>
</dbReference>
<feature type="domain" description="ABC transmembrane type-1" evidence="8">
    <location>
        <begin position="61"/>
        <end position="348"/>
    </location>
</feature>
<feature type="transmembrane region" description="Helical" evidence="6">
    <location>
        <begin position="207"/>
        <end position="225"/>
    </location>
</feature>
<gene>
    <name evidence="9" type="ORF">CXR27_12125</name>
</gene>
<keyword evidence="2 6" id="KW-0812">Transmembrane</keyword>